<proteinExistence type="predicted"/>
<reference evidence="2" key="1">
    <citation type="journal article" date="2019" name="Int. J. Syst. Evol. Microbiol.">
        <title>The Global Catalogue of Microorganisms (GCM) 10K type strain sequencing project: providing services to taxonomists for standard genome sequencing and annotation.</title>
        <authorList>
            <consortium name="The Broad Institute Genomics Platform"/>
            <consortium name="The Broad Institute Genome Sequencing Center for Infectious Disease"/>
            <person name="Wu L."/>
            <person name="Ma J."/>
        </authorList>
    </citation>
    <scope>NUCLEOTIDE SEQUENCE [LARGE SCALE GENOMIC DNA]</scope>
    <source>
        <strain evidence="2">JCM 17858</strain>
    </source>
</reference>
<dbReference type="SUPFAM" id="SSF158587">
    <property type="entry name" value="Jann4075-like"/>
    <property type="match status" value="1"/>
</dbReference>
<organism evidence="1 2">
    <name type="scientific">Sphingobacterium thermophilum</name>
    <dbReference type="NCBI Taxonomy" id="768534"/>
    <lineage>
        <taxon>Bacteria</taxon>
        <taxon>Pseudomonadati</taxon>
        <taxon>Bacteroidota</taxon>
        <taxon>Sphingobacteriia</taxon>
        <taxon>Sphingobacteriales</taxon>
        <taxon>Sphingobacteriaceae</taxon>
        <taxon>Sphingobacterium</taxon>
    </lineage>
</organism>
<keyword evidence="2" id="KW-1185">Reference proteome</keyword>
<gene>
    <name evidence="1" type="ORF">GCM10023173_19130</name>
</gene>
<comment type="caution">
    <text evidence="1">The sequence shown here is derived from an EMBL/GenBank/DDBJ whole genome shotgun (WGS) entry which is preliminary data.</text>
</comment>
<sequence>MSKLDEKIAAYVAEAKKLNLDLDESLIAAVTKGLGPSIYNADAETIAASDKSELERIKTNFMIKKLGLKDDGKLDAALEEVIEAVGKSNRNKYRAIVYAWLVKKFKKESVYK</sequence>
<dbReference type="RefSeq" id="WP_345067909.1">
    <property type="nucleotide sequence ID" value="NZ_BAABGR010000029.1"/>
</dbReference>
<dbReference type="EMBL" id="BAABGR010000029">
    <property type="protein sequence ID" value="GAA4517980.1"/>
    <property type="molecule type" value="Genomic_DNA"/>
</dbReference>
<dbReference type="Gene3D" id="1.10.238.120">
    <property type="entry name" value="Jann4075-like"/>
    <property type="match status" value="1"/>
</dbReference>
<name>A0ABP8R5J6_9SPHI</name>
<evidence type="ECO:0000313" key="1">
    <source>
        <dbReference type="EMBL" id="GAA4517980.1"/>
    </source>
</evidence>
<dbReference type="InterPro" id="IPR021274">
    <property type="entry name" value="DUF2853"/>
</dbReference>
<dbReference type="InterPro" id="IPR023154">
    <property type="entry name" value="Jann4075-like_sf"/>
</dbReference>
<accession>A0ABP8R5J6</accession>
<dbReference type="Pfam" id="PF11015">
    <property type="entry name" value="DUF2853"/>
    <property type="match status" value="1"/>
</dbReference>
<protein>
    <submittedName>
        <fullName evidence="1">DUF2853 family protein</fullName>
    </submittedName>
</protein>
<dbReference type="Proteomes" id="UP001500394">
    <property type="component" value="Unassembled WGS sequence"/>
</dbReference>
<evidence type="ECO:0000313" key="2">
    <source>
        <dbReference type="Proteomes" id="UP001500394"/>
    </source>
</evidence>